<reference evidence="1 2" key="1">
    <citation type="submission" date="2017-06" db="EMBL/GenBank/DDBJ databases">
        <title>Draft Genome Sequence of Bacillus sp Strain 36R Isolated from saline sediment at Atanasia, Sonora, Mexico.</title>
        <authorList>
            <person name="Sanchez Diaz R."/>
            <person name="Quiroz Macias M.E."/>
            <person name="Ibarra Gamez J.C."/>
            <person name="Enciso Ibarra J."/>
            <person name="Gomez Gil B."/>
            <person name="Galaviz Silva L."/>
        </authorList>
    </citation>
    <scope>NUCLEOTIDE SEQUENCE [LARGE SCALE GENOMIC DNA]</scope>
    <source>
        <strain evidence="1 2">36R_ATNSAL</strain>
    </source>
</reference>
<dbReference type="Proteomes" id="UP000228754">
    <property type="component" value="Unassembled WGS sequence"/>
</dbReference>
<evidence type="ECO:0000313" key="1">
    <source>
        <dbReference type="EMBL" id="PCK23473.1"/>
    </source>
</evidence>
<dbReference type="PROSITE" id="PS51257">
    <property type="entry name" value="PROKAR_LIPOPROTEIN"/>
    <property type="match status" value="1"/>
</dbReference>
<dbReference type="AlphaFoldDB" id="A0A2A5J1S4"/>
<organism evidence="1 2">
    <name type="scientific">Bacillus pumilus</name>
    <name type="common">Bacillus mesentericus</name>
    <dbReference type="NCBI Taxonomy" id="1408"/>
    <lineage>
        <taxon>Bacteria</taxon>
        <taxon>Bacillati</taxon>
        <taxon>Bacillota</taxon>
        <taxon>Bacilli</taxon>
        <taxon>Bacillales</taxon>
        <taxon>Bacillaceae</taxon>
        <taxon>Bacillus</taxon>
    </lineage>
</organism>
<proteinExistence type="predicted"/>
<comment type="caution">
    <text evidence="1">The sequence shown here is derived from an EMBL/GenBank/DDBJ whole genome shotgun (WGS) entry which is preliminary data.</text>
</comment>
<gene>
    <name evidence="1" type="ORF">CEY02_01115</name>
</gene>
<evidence type="ECO:0000313" key="2">
    <source>
        <dbReference type="Proteomes" id="UP000228754"/>
    </source>
</evidence>
<sequence length="198" mass="22995">MVLVGKIVKKLFTFFLILIMISLISACQSNNFNNTIKDKAPDPSISIKDLDNSTKDEPKIFYFDTEQKQSLFKVIFWEQLKENHYYQGEIKNNDVAIENVFKREDIEVGPLPKNYELAMTFSQKEPPPTKILGKLKDDRGVTHQWEQSYDIPDADHDFLINLPTFKGQKAEIALRMIWLNKDNDCIGVADKYFVVNKQ</sequence>
<protein>
    <recommendedName>
        <fullName evidence="3">Lipoprotein</fullName>
    </recommendedName>
</protein>
<dbReference type="EMBL" id="NKHG01000006">
    <property type="protein sequence ID" value="PCK23473.1"/>
    <property type="molecule type" value="Genomic_DNA"/>
</dbReference>
<evidence type="ECO:0008006" key="3">
    <source>
        <dbReference type="Google" id="ProtNLM"/>
    </source>
</evidence>
<dbReference type="OrthoDB" id="9790935at2"/>
<accession>A0A2A5J1S4</accession>
<name>A0A2A5J1S4_BACPU</name>